<keyword evidence="3" id="KW-1185">Reference proteome</keyword>
<proteinExistence type="predicted"/>
<evidence type="ECO:0000256" key="1">
    <source>
        <dbReference type="SAM" id="Phobius"/>
    </source>
</evidence>
<dbReference type="InterPro" id="IPR035992">
    <property type="entry name" value="Ricin_B-like_lectins"/>
</dbReference>
<comment type="caution">
    <text evidence="2">The sequence shown here is derived from an EMBL/GenBank/DDBJ whole genome shotgun (WGS) entry which is preliminary data.</text>
</comment>
<protein>
    <submittedName>
        <fullName evidence="2">Uncharacterized protein</fullName>
    </submittedName>
</protein>
<evidence type="ECO:0000313" key="2">
    <source>
        <dbReference type="EMBL" id="RVD91008.1"/>
    </source>
</evidence>
<gene>
    <name evidence="2" type="ORF">TUBRATIS_25560</name>
</gene>
<dbReference type="AlphaFoldDB" id="A0A437AIU3"/>
<organism evidence="2 3">
    <name type="scientific">Tubulinosema ratisbonensis</name>
    <dbReference type="NCBI Taxonomy" id="291195"/>
    <lineage>
        <taxon>Eukaryota</taxon>
        <taxon>Fungi</taxon>
        <taxon>Fungi incertae sedis</taxon>
        <taxon>Microsporidia</taxon>
        <taxon>Tubulinosematoidea</taxon>
        <taxon>Tubulinosematidae</taxon>
        <taxon>Tubulinosema</taxon>
    </lineage>
</organism>
<dbReference type="OrthoDB" id="2187018at2759"/>
<sequence>MSKNRIRMLLFYIYNIFAIMIIPLEESKIGKNVQIRSRNNAKKSLGFVKKDHIGIVNRTNLEDNVTIHIKNKEKSLNPQFAIFVDDFMVCSKAKNHVDLCTGSSDDFYFWEIFYVDKNGYMIVIRRNGNLCLTYNEKNNTDLYLKKCSLKNKYQFWDINKVERDSGFNLPENKRAIEQPIASNLVNLLYKNLKSALNSLT</sequence>
<dbReference type="VEuPathDB" id="MicrosporidiaDB:TUBRATIS_25560"/>
<keyword evidence="1" id="KW-0472">Membrane</keyword>
<reference evidence="2 3" key="1">
    <citation type="submission" date="2018-10" db="EMBL/GenBank/DDBJ databases">
        <title>Draft genome sequence of the microsporidian Tubulinosema ratisbonensis.</title>
        <authorList>
            <person name="Polonais V."/>
            <person name="Peyretaillade E."/>
            <person name="Niehus S."/>
            <person name="Wawrzyniak I."/>
            <person name="Franchet A."/>
            <person name="Gaspin C."/>
            <person name="Reichstadt M."/>
            <person name="Belser C."/>
            <person name="Labadie K."/>
            <person name="Delbac F."/>
            <person name="Ferrandon D."/>
        </authorList>
    </citation>
    <scope>NUCLEOTIDE SEQUENCE [LARGE SCALE GENOMIC DNA]</scope>
    <source>
        <strain evidence="2 3">Franzen</strain>
    </source>
</reference>
<dbReference type="Gene3D" id="2.80.10.50">
    <property type="match status" value="1"/>
</dbReference>
<name>A0A437AIU3_9MICR</name>
<dbReference type="Proteomes" id="UP000282876">
    <property type="component" value="Unassembled WGS sequence"/>
</dbReference>
<evidence type="ECO:0000313" key="3">
    <source>
        <dbReference type="Proteomes" id="UP000282876"/>
    </source>
</evidence>
<dbReference type="EMBL" id="RCSS01000687">
    <property type="protein sequence ID" value="RVD91008.1"/>
    <property type="molecule type" value="Genomic_DNA"/>
</dbReference>
<keyword evidence="1" id="KW-1133">Transmembrane helix</keyword>
<feature type="transmembrane region" description="Helical" evidence="1">
    <location>
        <begin position="6"/>
        <end position="24"/>
    </location>
</feature>
<dbReference type="SUPFAM" id="SSF50370">
    <property type="entry name" value="Ricin B-like lectins"/>
    <property type="match status" value="1"/>
</dbReference>
<dbReference type="PROSITE" id="PS50231">
    <property type="entry name" value="RICIN_B_LECTIN"/>
    <property type="match status" value="1"/>
</dbReference>
<accession>A0A437AIU3</accession>
<keyword evidence="1" id="KW-0812">Transmembrane</keyword>